<dbReference type="Gene3D" id="3.90.400.10">
    <property type="entry name" value="Oligo-1,6-glucosidase, Domain 2"/>
    <property type="match status" value="1"/>
</dbReference>
<gene>
    <name evidence="7" type="ORF">WAX74_13425</name>
</gene>
<evidence type="ECO:0000259" key="6">
    <source>
        <dbReference type="SMART" id="SM00642"/>
    </source>
</evidence>
<dbReference type="PANTHER" id="PTHR10357">
    <property type="entry name" value="ALPHA-AMYLASE FAMILY MEMBER"/>
    <property type="match status" value="1"/>
</dbReference>
<evidence type="ECO:0000256" key="1">
    <source>
        <dbReference type="ARBA" id="ARBA00008061"/>
    </source>
</evidence>
<evidence type="ECO:0000313" key="8">
    <source>
        <dbReference type="Proteomes" id="UP001364890"/>
    </source>
</evidence>
<keyword evidence="8" id="KW-1185">Reference proteome</keyword>
<keyword evidence="2" id="KW-0378">Hydrolase</keyword>
<name>A0ABU8F6I6_9BACI</name>
<dbReference type="Pfam" id="PF23915">
    <property type="entry name" value="SusG_C"/>
    <property type="match status" value="1"/>
</dbReference>
<dbReference type="Gene3D" id="2.60.40.1180">
    <property type="entry name" value="Golgi alpha-mannosidase II"/>
    <property type="match status" value="1"/>
</dbReference>
<dbReference type="Gene3D" id="3.20.20.80">
    <property type="entry name" value="Glycosidases"/>
    <property type="match status" value="1"/>
</dbReference>
<evidence type="ECO:0000256" key="4">
    <source>
        <dbReference type="ARBA" id="ARBA00036217"/>
    </source>
</evidence>
<dbReference type="Pfam" id="PF00128">
    <property type="entry name" value="Alpha-amylase"/>
    <property type="match status" value="1"/>
</dbReference>
<evidence type="ECO:0000256" key="2">
    <source>
        <dbReference type="ARBA" id="ARBA00022801"/>
    </source>
</evidence>
<dbReference type="InterPro" id="IPR006047">
    <property type="entry name" value="GH13_cat_dom"/>
</dbReference>
<dbReference type="SUPFAM" id="SSF51011">
    <property type="entry name" value="Glycosyl hydrolase domain"/>
    <property type="match status" value="1"/>
</dbReference>
<sequence>MEPWWKRSIVYQIYPRSFMDSNGDGIGDLQGIISKIDYLKNLGIDVIWLSPVYDSPNDDNGYDIRNYQAIMQEFGTMQDLEQLIEEAKQRGIRIVMDLVVNHTSDEHAWFVESRSSKDSGYRDYYIWREGKEEQPPNNWGSIFSGSAWEMDDKTDSYYLHLFSKKQPDLNWEHGPLRNEIFDMMKFWLEKGIGGFRMDVINFISKDEKLPNGTIHDEQMYGDGSAYFMNGPKIHTYLREMNEKVLNHYDVLTVGEMPGASPEDAQIYTDPDNQEVNMIFTFEHMNLDSGPNEKWDVRPLDLVALKRNFEKWQLALHEVGWNSLYWNNHDQPRVVSRFGEDGAYRELSAKMLAICLHLLQGTPYIYQGEEIGMTNVKFDSLSDYRDIETLNMYKEKRQQGIAHEAIMSSIYAKGRDNARTPMQWAPDGGFTTGTPWIRMNTNTTFINVEQALANESSIFYTYQKLIQLRKKHAIITHGSFQLLLPDHPDLFVYKRQTDEEEWLIVNNFSDRPNQLVWKEFVPHSKGNVMISNYESLKIEGDIVEVRPYESFVLAFERRKSIEESTWS</sequence>
<evidence type="ECO:0000256" key="5">
    <source>
        <dbReference type="ARBA" id="ARBA00038939"/>
    </source>
</evidence>
<dbReference type="CDD" id="cd11333">
    <property type="entry name" value="AmyAc_SI_OligoGlu_DGase"/>
    <property type="match status" value="1"/>
</dbReference>
<dbReference type="SUPFAM" id="SSF51445">
    <property type="entry name" value="(Trans)glycosidases"/>
    <property type="match status" value="1"/>
</dbReference>
<reference evidence="7 8" key="1">
    <citation type="submission" date="2024-01" db="EMBL/GenBank/DDBJ databases">
        <title>Seven novel Bacillus-like species.</title>
        <authorList>
            <person name="Liu G."/>
        </authorList>
    </citation>
    <scope>NUCLEOTIDE SEQUENCE [LARGE SCALE GENOMIC DNA]</scope>
    <source>
        <strain evidence="7 8">FJAT-51614</strain>
    </source>
</reference>
<dbReference type="EMBL" id="JBAWSY010000010">
    <property type="protein sequence ID" value="MEI4770631.1"/>
    <property type="molecule type" value="Genomic_DNA"/>
</dbReference>
<feature type="domain" description="Glycosyl hydrolase family 13 catalytic" evidence="6">
    <location>
        <begin position="12"/>
        <end position="418"/>
    </location>
</feature>
<dbReference type="EC" id="3.2.1.10" evidence="5"/>
<keyword evidence="3" id="KW-0326">Glycosidase</keyword>
<accession>A0ABU8F6I6</accession>
<dbReference type="PANTHER" id="PTHR10357:SF184">
    <property type="entry name" value="OLIGO-1,6-GLUCOSIDASE 1"/>
    <property type="match status" value="1"/>
</dbReference>
<dbReference type="InterPro" id="IPR017853">
    <property type="entry name" value="GH"/>
</dbReference>
<dbReference type="SMART" id="SM00642">
    <property type="entry name" value="Aamy"/>
    <property type="match status" value="1"/>
</dbReference>
<proteinExistence type="inferred from homology"/>
<dbReference type="InterPro" id="IPR045857">
    <property type="entry name" value="O16G_dom_2"/>
</dbReference>
<comment type="similarity">
    <text evidence="1">Belongs to the glycosyl hydrolase 13 family.</text>
</comment>
<protein>
    <recommendedName>
        <fullName evidence="5">oligo-1,6-glucosidase</fullName>
        <ecNumber evidence="5">3.2.1.10</ecNumber>
    </recommendedName>
</protein>
<dbReference type="Proteomes" id="UP001364890">
    <property type="component" value="Unassembled WGS sequence"/>
</dbReference>
<evidence type="ECO:0000313" key="7">
    <source>
        <dbReference type="EMBL" id="MEI4770631.1"/>
    </source>
</evidence>
<comment type="catalytic activity">
    <reaction evidence="4">
        <text>Hydrolysis of (1-&gt;6)-alpha-D-glucosidic linkages in some oligosaccharides produced from starch and glycogen by alpha-amylase, and in isomaltose.</text>
        <dbReference type="EC" id="3.2.1.10"/>
    </reaction>
</comment>
<evidence type="ECO:0000256" key="3">
    <source>
        <dbReference type="ARBA" id="ARBA00023295"/>
    </source>
</evidence>
<comment type="caution">
    <text evidence="7">The sequence shown here is derived from an EMBL/GenBank/DDBJ whole genome shotgun (WGS) entry which is preliminary data.</text>
</comment>
<organism evidence="7 8">
    <name type="scientific">Psychrobacillus mangrovi</name>
    <dbReference type="NCBI Taxonomy" id="3117745"/>
    <lineage>
        <taxon>Bacteria</taxon>
        <taxon>Bacillati</taxon>
        <taxon>Bacillota</taxon>
        <taxon>Bacilli</taxon>
        <taxon>Bacillales</taxon>
        <taxon>Bacillaceae</taxon>
        <taxon>Psychrobacillus</taxon>
    </lineage>
</organism>
<dbReference type="InterPro" id="IPR056300">
    <property type="entry name" value="SusG-like_C"/>
</dbReference>
<dbReference type="NCBIfam" id="NF008183">
    <property type="entry name" value="PRK10933.1"/>
    <property type="match status" value="1"/>
</dbReference>
<dbReference type="InterPro" id="IPR013780">
    <property type="entry name" value="Glyco_hydro_b"/>
</dbReference>